<feature type="compositionally biased region" description="Low complexity" evidence="1">
    <location>
        <begin position="830"/>
        <end position="878"/>
    </location>
</feature>
<dbReference type="CDD" id="cd00146">
    <property type="entry name" value="PKD"/>
    <property type="match status" value="1"/>
</dbReference>
<dbReference type="KEGG" id="haly:HYG82_03230"/>
<dbReference type="Proteomes" id="UP000509241">
    <property type="component" value="Chromosome"/>
</dbReference>
<feature type="compositionally biased region" description="Low complexity" evidence="1">
    <location>
        <begin position="913"/>
        <end position="944"/>
    </location>
</feature>
<dbReference type="InterPro" id="IPR000601">
    <property type="entry name" value="PKD_dom"/>
</dbReference>
<reference evidence="3 4" key="1">
    <citation type="submission" date="2020-07" db="EMBL/GenBank/DDBJ databases">
        <authorList>
            <person name="Cui H."/>
        </authorList>
    </citation>
    <scope>NUCLEOTIDE SEQUENCE [LARGE SCALE GENOMIC DNA]</scope>
    <source>
        <strain evidence="3 4">YPL8</strain>
    </source>
</reference>
<feature type="domain" description="PKD" evidence="2">
    <location>
        <begin position="755"/>
        <end position="844"/>
    </location>
</feature>
<dbReference type="Pfam" id="PF18911">
    <property type="entry name" value="PKD_4"/>
    <property type="match status" value="1"/>
</dbReference>
<sequence length="972" mass="101787">MTSDTGSLNVTKHPVQVTNVAREGSGTVFTEQNMTVNATVENTGSSSASKTIAFKITDPYGQQRTKVSKSVTLKSGETGYVEANVTFSSDGTNTYSAGSSGPNQISVAKNPIETQSLSLSTEVISTPGDSSTASVSLKNNGNTATDRIVELSKDGSTTNSTEVSLAPGATTTVQFVEEFKMLGGHQVSAGMETGRVDVTDPDISVTNLQTNTTSPYTNEAVNLTATINNTGSSKKTVSVVGWSTSVDSGFESQFGPSKQPVTIPGGGQKNVSFVSKFRNSGTYNLTVNDGANTTVTVQKALELKSTSFGKTVLSKGESTTLNITYDNPTSTSRSKNVFLWNGTGSQTKQISVGANSQKRISFSLSYDTAGEKYLFVDGKMLSVQVLDDTSGTPNVNVRNTVVPAKPVNGTSTQYFVELNNTGDADAVRTVNLTVGGSVVDQRDVLVEASSTGFAMVEHTYTTKKNHSGYLNVSTGYSEPFTADVRGPVVKDGSVTIKHVNGTQPSQLPQVSAQYDSGFIGFQITNGQQRADKYNLSTIGADTTTEFRVNLTVDNYSPRVMASNGRNLTWTKSPGPNANETNISITLRPAQLDYKTQFEGGYPSSPSEWDAAVKNDTADYGWSTALRLGIGNAKGDFFQASPSDLDGMTVSTDAQMFSMPTYIPAKNGQQPGLRVPLAGPHKTVNGNINQGYYKAFLPQSLLDSWGVTNPSTQLAAQYQNSNVNMNVNDVNGGAYVNISLHYSSGQVTISKTDNTAPTADAGSSVSGTIGSSVSFDAASSSDNVGITTYEWDFDNDGSYDTSSGSATTSHTFQSSGTYTVTVRVSDGAGNTDTDTVTASISSSSITWGGSSYSSNSSDTSPSDNSSSTDGSTNETSTVDDPSDTDDSTADPSDMDDSTADPSDTDDSTDDSSTTDDSSNETATTDESSPNDDSTTEGSSSEPSGTGSDGTPGFGPLVTLLSLGALISLARRLE</sequence>
<gene>
    <name evidence="3" type="ORF">HYG82_03230</name>
</gene>
<dbReference type="InterPro" id="IPR035986">
    <property type="entry name" value="PKD_dom_sf"/>
</dbReference>
<dbReference type="PROSITE" id="PS50093">
    <property type="entry name" value="PKD"/>
    <property type="match status" value="1"/>
</dbReference>
<dbReference type="AlphaFoldDB" id="A0A7D5L374"/>
<accession>A0A7D5L374</accession>
<name>A0A7D5L374_9EURY</name>
<evidence type="ECO:0000313" key="3">
    <source>
        <dbReference type="EMBL" id="QLG47925.1"/>
    </source>
</evidence>
<dbReference type="OrthoDB" id="291513at2157"/>
<dbReference type="SMART" id="SM00089">
    <property type="entry name" value="PKD"/>
    <property type="match status" value="1"/>
</dbReference>
<keyword evidence="4" id="KW-1185">Reference proteome</keyword>
<dbReference type="Gene3D" id="2.60.40.10">
    <property type="entry name" value="Immunoglobulins"/>
    <property type="match status" value="3"/>
</dbReference>
<evidence type="ECO:0000313" key="4">
    <source>
        <dbReference type="Proteomes" id="UP000509241"/>
    </source>
</evidence>
<dbReference type="InterPro" id="IPR013783">
    <property type="entry name" value="Ig-like_fold"/>
</dbReference>
<dbReference type="SUPFAM" id="SSF49299">
    <property type="entry name" value="PKD domain"/>
    <property type="match status" value="1"/>
</dbReference>
<proteinExistence type="predicted"/>
<feature type="compositionally biased region" description="Acidic residues" evidence="1">
    <location>
        <begin position="879"/>
        <end position="912"/>
    </location>
</feature>
<feature type="region of interest" description="Disordered" evidence="1">
    <location>
        <begin position="827"/>
        <end position="955"/>
    </location>
</feature>
<protein>
    <submittedName>
        <fullName evidence="3">PKD domain-containing protein</fullName>
    </submittedName>
</protein>
<dbReference type="InterPro" id="IPR022409">
    <property type="entry name" value="PKD/Chitinase_dom"/>
</dbReference>
<dbReference type="EMBL" id="CP058601">
    <property type="protein sequence ID" value="QLG47925.1"/>
    <property type="molecule type" value="Genomic_DNA"/>
</dbReference>
<evidence type="ECO:0000259" key="2">
    <source>
        <dbReference type="PROSITE" id="PS50093"/>
    </source>
</evidence>
<evidence type="ECO:0000256" key="1">
    <source>
        <dbReference type="SAM" id="MobiDB-lite"/>
    </source>
</evidence>
<organism evidence="3 4">
    <name type="scientific">Natrinema halophilum</name>
    <dbReference type="NCBI Taxonomy" id="1699371"/>
    <lineage>
        <taxon>Archaea</taxon>
        <taxon>Methanobacteriati</taxon>
        <taxon>Methanobacteriota</taxon>
        <taxon>Stenosarchaea group</taxon>
        <taxon>Halobacteria</taxon>
        <taxon>Halobacteriales</taxon>
        <taxon>Natrialbaceae</taxon>
        <taxon>Natrinema</taxon>
    </lineage>
</organism>
<dbReference type="RefSeq" id="WP_179259667.1">
    <property type="nucleotide sequence ID" value="NZ_CP058601.1"/>
</dbReference>
<dbReference type="GeneID" id="56032271"/>